<organism evidence="1 2">
    <name type="scientific">Sulfurisphaera ohwakuensis</name>
    <dbReference type="NCBI Taxonomy" id="69656"/>
    <lineage>
        <taxon>Archaea</taxon>
        <taxon>Thermoproteota</taxon>
        <taxon>Thermoprotei</taxon>
        <taxon>Sulfolobales</taxon>
        <taxon>Sulfolobaceae</taxon>
        <taxon>Sulfurisphaera</taxon>
    </lineage>
</organism>
<evidence type="ECO:0000313" key="1">
    <source>
        <dbReference type="EMBL" id="MBB5253737.1"/>
    </source>
</evidence>
<reference evidence="1 2" key="1">
    <citation type="submission" date="2020-08" db="EMBL/GenBank/DDBJ databases">
        <title>Genomic Encyclopedia of Type Strains, Phase IV (KMG-IV): sequencing the most valuable type-strain genomes for metagenomic binning, comparative biology and taxonomic classification.</title>
        <authorList>
            <person name="Goeker M."/>
        </authorList>
    </citation>
    <scope>NUCLEOTIDE SEQUENCE [LARGE SCALE GENOMIC DNA]</scope>
    <source>
        <strain evidence="1 2">DSM 12421</strain>
    </source>
</reference>
<sequence length="90" mass="10556">MGIHNRRLNYFSIEQWLLNHGKGDVIVFLQDVLPYTAFNASYIDLFNLNNNLGNFLLKGGIVIWLSDVPFFYRLRCDKNADIDKVKNEFE</sequence>
<dbReference type="EMBL" id="JACHFY010000006">
    <property type="protein sequence ID" value="MBB5253737.1"/>
    <property type="molecule type" value="Genomic_DNA"/>
</dbReference>
<evidence type="ECO:0000313" key="2">
    <source>
        <dbReference type="Proteomes" id="UP000582213"/>
    </source>
</evidence>
<dbReference type="Proteomes" id="UP000582213">
    <property type="component" value="Unassembled WGS sequence"/>
</dbReference>
<proteinExistence type="predicted"/>
<comment type="caution">
    <text evidence="1">The sequence shown here is derived from an EMBL/GenBank/DDBJ whole genome shotgun (WGS) entry which is preliminary data.</text>
</comment>
<protein>
    <submittedName>
        <fullName evidence="1">Uncharacterized protein</fullName>
    </submittedName>
</protein>
<name>A0A7J9RRV2_SULOH</name>
<gene>
    <name evidence="1" type="ORF">HNQ62_001507</name>
</gene>
<accession>A0A7J9RRV2</accession>
<dbReference type="AlphaFoldDB" id="A0A7J9RRV2"/>